<sequence length="208" mass="24287">MDYIERRAKRLEADYRHCLRDYKRALSRTWILRERLGRLPLAALDRADGISSLSSNLSAVAERAGWLRRRTSEAQGRLKVLDPDEQRRWNKDVDGHCRMLMLDGTRCGKPTVEGSRWCAGHVDLWDECDPWGHHVIGWWRGIHIQYTLDGAYAHLSYPEQVSLNTLRETIAESKETLDKESPYGTDDLCTREDIARWTTMPDEYVEKR</sequence>
<dbReference type="EMBL" id="WDLT01000009">
    <property type="protein sequence ID" value="KAB5744680.1"/>
    <property type="molecule type" value="Genomic_DNA"/>
</dbReference>
<evidence type="ECO:0000313" key="1">
    <source>
        <dbReference type="EMBL" id="KAB5744680.1"/>
    </source>
</evidence>
<dbReference type="Proteomes" id="UP000437631">
    <property type="component" value="Unassembled WGS sequence"/>
</dbReference>
<dbReference type="AlphaFoldDB" id="A0A7J5MWZ9"/>
<gene>
    <name evidence="1" type="ORF">GA752_07835</name>
</gene>
<reference evidence="1 2" key="1">
    <citation type="journal article" date="2019" name="Nat. Med.">
        <title>A library of human gut bacterial isolates paired with longitudinal multiomics data enables mechanistic microbiome research.</title>
        <authorList>
            <person name="Poyet M."/>
            <person name="Groussin M."/>
            <person name="Gibbons S.M."/>
            <person name="Avila-Pacheco J."/>
            <person name="Jiang X."/>
            <person name="Kearney S.M."/>
            <person name="Perrotta A.R."/>
            <person name="Berdy B."/>
            <person name="Zhao S."/>
            <person name="Lieberman T.D."/>
            <person name="Swanson P.K."/>
            <person name="Smith M."/>
            <person name="Roesemann S."/>
            <person name="Alexander J.E."/>
            <person name="Rich S.A."/>
            <person name="Livny J."/>
            <person name="Vlamakis H."/>
            <person name="Clish C."/>
            <person name="Bullock K."/>
            <person name="Deik A."/>
            <person name="Scott J."/>
            <person name="Pierce K.A."/>
            <person name="Xavier R.J."/>
            <person name="Alm E.J."/>
        </authorList>
    </citation>
    <scope>NUCLEOTIDE SEQUENCE [LARGE SCALE GENOMIC DNA]</scope>
    <source>
        <strain evidence="1 2">BIOML-A190</strain>
    </source>
</reference>
<comment type="caution">
    <text evidence="1">The sequence shown here is derived from an EMBL/GenBank/DDBJ whole genome shotgun (WGS) entry which is preliminary data.</text>
</comment>
<name>A0A7J5MWZ9_BIFAD</name>
<proteinExistence type="predicted"/>
<accession>A0A7J5MWZ9</accession>
<evidence type="ECO:0000313" key="2">
    <source>
        <dbReference type="Proteomes" id="UP000437631"/>
    </source>
</evidence>
<organism evidence="1 2">
    <name type="scientific">Bifidobacterium adolescentis</name>
    <dbReference type="NCBI Taxonomy" id="1680"/>
    <lineage>
        <taxon>Bacteria</taxon>
        <taxon>Bacillati</taxon>
        <taxon>Actinomycetota</taxon>
        <taxon>Actinomycetes</taxon>
        <taxon>Bifidobacteriales</taxon>
        <taxon>Bifidobacteriaceae</taxon>
        <taxon>Bifidobacterium</taxon>
    </lineage>
</organism>
<protein>
    <submittedName>
        <fullName evidence="1">Uncharacterized protein</fullName>
    </submittedName>
</protein>